<dbReference type="Pfam" id="PF02809">
    <property type="entry name" value="UIM"/>
    <property type="match status" value="2"/>
</dbReference>
<dbReference type="SUPFAM" id="SSF81383">
    <property type="entry name" value="F-box domain"/>
    <property type="match status" value="1"/>
</dbReference>
<dbReference type="InterPro" id="IPR003903">
    <property type="entry name" value="UIM_dom"/>
</dbReference>
<comment type="caution">
    <text evidence="3">The sequence shown here is derived from an EMBL/GenBank/DDBJ whole genome shotgun (WGS) entry which is preliminary data.</text>
</comment>
<dbReference type="Gene3D" id="6.10.140.100">
    <property type="match status" value="1"/>
</dbReference>
<reference evidence="4" key="1">
    <citation type="submission" date="2023-07" db="EMBL/GenBank/DDBJ databases">
        <title>A draft genome of Kazachstania heterogenica Y-27499.</title>
        <authorList>
            <person name="Donic C."/>
            <person name="Kralova J.S."/>
            <person name="Fidel L."/>
            <person name="Ben-Dor S."/>
            <person name="Jung S."/>
        </authorList>
    </citation>
    <scope>NUCLEOTIDE SEQUENCE [LARGE SCALE GENOMIC DNA]</scope>
    <source>
        <strain evidence="4">Y27499</strain>
    </source>
</reference>
<keyword evidence="4" id="KW-1185">Reference proteome</keyword>
<feature type="domain" description="F-box" evidence="2">
    <location>
        <begin position="5"/>
        <end position="51"/>
    </location>
</feature>
<proteinExistence type="predicted"/>
<evidence type="ECO:0000313" key="4">
    <source>
        <dbReference type="Proteomes" id="UP001306508"/>
    </source>
</evidence>
<dbReference type="InterPro" id="IPR001810">
    <property type="entry name" value="F-box_dom"/>
</dbReference>
<evidence type="ECO:0000256" key="1">
    <source>
        <dbReference type="SAM" id="MobiDB-lite"/>
    </source>
</evidence>
<accession>A0AAN8A834</accession>
<name>A0AAN8A834_9SACH</name>
<dbReference type="SMART" id="SM00256">
    <property type="entry name" value="FBOX"/>
    <property type="match status" value="1"/>
</dbReference>
<feature type="region of interest" description="Disordered" evidence="1">
    <location>
        <begin position="627"/>
        <end position="646"/>
    </location>
</feature>
<evidence type="ECO:0000259" key="2">
    <source>
        <dbReference type="PROSITE" id="PS50181"/>
    </source>
</evidence>
<dbReference type="Pfam" id="PF12937">
    <property type="entry name" value="F-box-like"/>
    <property type="match status" value="1"/>
</dbReference>
<dbReference type="EMBL" id="JAWIZZ010000023">
    <property type="protein sequence ID" value="KAK5781907.1"/>
    <property type="molecule type" value="Genomic_DNA"/>
</dbReference>
<dbReference type="SUPFAM" id="SSF50978">
    <property type="entry name" value="WD40 repeat-like"/>
    <property type="match status" value="1"/>
</dbReference>
<dbReference type="PROSITE" id="PS50330">
    <property type="entry name" value="UIM"/>
    <property type="match status" value="2"/>
</dbReference>
<dbReference type="GO" id="GO:0019005">
    <property type="term" value="C:SCF ubiquitin ligase complex"/>
    <property type="evidence" value="ECO:0007669"/>
    <property type="project" value="TreeGrafter"/>
</dbReference>
<sequence length="732" mass="84814">MMKVITSLQELPLEILINICSFLEESDIIILQSLNKFFNTLLHDQEFWKKLIYQKFLTLKFPSLSRQDSFIEEFYERKRILNDWKHNKVIKNKYTINPYRSIPTQIERIIFKYPRCYLYHEGIITIVQLNNSNPFSGGYDNNNNNNNNNTARGSTISTRRRTKFTYIPCTTPQGCSTMDFNLHAAVFGRFDGRIFAKLLTNKSFLQPVIEFNSLHTQSSCVTSINIMPDIFETKKTVCVSGTELGEVCWWEDTNLLKRLQLSSYTIVKLYTFNREKNTNYTICVDSKLNCFVVLNRGEIIHEINLINDCRLPHSLTINEILFFRIDYGSMNLIFVTLTNVWVISVDPKKDLGHLKSFELSSKQDERIKDVYIDDMTTMREQNLSIVGEDGCYMAIVLDSNDILILNCRESLETDSKKLRLHKRLIFNEIITACQINNSVLVVTLEDNLKIIDPTTGDLLKTVPKVDKLTQFIRIYDNKIVTATGNNLNVYQFNPNHKFKRHNNKYLNSDGSIRHNTKPLRGHNQVNNKWNINLNVAKKLFDEEEELIQRRINENERLLSEYGGDIYSSNNYIHINRNLYEDEEDEEDINLRIALLESQQELSRSHIHSGNNDNNDEESQLLRAIEQSERLQQQQQGSTASNHARLAEDEELQRVLELSRQEYEQRLAIQASVENSHNISDTQTLSPNIGNLVSESFRRLDISENLPPAGIATSSTEDEDLALAIALSLSEMQ</sequence>
<dbReference type="AlphaFoldDB" id="A0AAN8A834"/>
<evidence type="ECO:0000313" key="3">
    <source>
        <dbReference type="EMBL" id="KAK5781907.1"/>
    </source>
</evidence>
<dbReference type="SMART" id="SM00726">
    <property type="entry name" value="UIM"/>
    <property type="match status" value="4"/>
</dbReference>
<dbReference type="Gene3D" id="1.20.1280.50">
    <property type="match status" value="1"/>
</dbReference>
<dbReference type="InterPro" id="IPR036322">
    <property type="entry name" value="WD40_repeat_dom_sf"/>
</dbReference>
<organism evidence="3 4">
    <name type="scientific">Arxiozyma heterogenica</name>
    <dbReference type="NCBI Taxonomy" id="278026"/>
    <lineage>
        <taxon>Eukaryota</taxon>
        <taxon>Fungi</taxon>
        <taxon>Dikarya</taxon>
        <taxon>Ascomycota</taxon>
        <taxon>Saccharomycotina</taxon>
        <taxon>Saccharomycetes</taxon>
        <taxon>Saccharomycetales</taxon>
        <taxon>Saccharomycetaceae</taxon>
        <taxon>Arxiozyma</taxon>
    </lineage>
</organism>
<dbReference type="GO" id="GO:0031146">
    <property type="term" value="P:SCF-dependent proteasomal ubiquitin-dependent protein catabolic process"/>
    <property type="evidence" value="ECO:0007669"/>
    <property type="project" value="TreeGrafter"/>
</dbReference>
<dbReference type="PANTHER" id="PTHR14381">
    <property type="entry name" value="DACTYLIN"/>
    <property type="match status" value="1"/>
</dbReference>
<dbReference type="PANTHER" id="PTHR14381:SF1">
    <property type="entry name" value="F-BOX_WD REPEAT-CONTAINING PROTEIN 4"/>
    <property type="match status" value="1"/>
</dbReference>
<dbReference type="InterPro" id="IPR052301">
    <property type="entry name" value="SCF_F-box/WD-repeat"/>
</dbReference>
<dbReference type="PROSITE" id="PS50181">
    <property type="entry name" value="FBOX"/>
    <property type="match status" value="1"/>
</dbReference>
<dbReference type="Proteomes" id="UP001306508">
    <property type="component" value="Unassembled WGS sequence"/>
</dbReference>
<protein>
    <recommendedName>
        <fullName evidence="2">F-box domain-containing protein</fullName>
    </recommendedName>
</protein>
<gene>
    <name evidence="3" type="ORF">RI543_000558</name>
</gene>
<dbReference type="InterPro" id="IPR036047">
    <property type="entry name" value="F-box-like_dom_sf"/>
</dbReference>